<organism evidence="3 4">
    <name type="scientific">Catenaria anguillulae PL171</name>
    <dbReference type="NCBI Taxonomy" id="765915"/>
    <lineage>
        <taxon>Eukaryota</taxon>
        <taxon>Fungi</taxon>
        <taxon>Fungi incertae sedis</taxon>
        <taxon>Blastocladiomycota</taxon>
        <taxon>Blastocladiomycetes</taxon>
        <taxon>Blastocladiales</taxon>
        <taxon>Catenariaceae</taxon>
        <taxon>Catenaria</taxon>
    </lineage>
</organism>
<feature type="compositionally biased region" description="Low complexity" evidence="1">
    <location>
        <begin position="585"/>
        <end position="595"/>
    </location>
</feature>
<dbReference type="EMBL" id="MCFL01000137">
    <property type="protein sequence ID" value="ORZ29673.1"/>
    <property type="molecule type" value="Genomic_DNA"/>
</dbReference>
<feature type="compositionally biased region" description="Low complexity" evidence="1">
    <location>
        <begin position="608"/>
        <end position="622"/>
    </location>
</feature>
<feature type="transmembrane region" description="Helical" evidence="2">
    <location>
        <begin position="650"/>
        <end position="670"/>
    </location>
</feature>
<evidence type="ECO:0000256" key="1">
    <source>
        <dbReference type="SAM" id="MobiDB-lite"/>
    </source>
</evidence>
<keyword evidence="2" id="KW-0472">Membrane</keyword>
<feature type="compositionally biased region" description="Basic residues" evidence="1">
    <location>
        <begin position="596"/>
        <end position="607"/>
    </location>
</feature>
<dbReference type="Proteomes" id="UP000193411">
    <property type="component" value="Unassembled WGS sequence"/>
</dbReference>
<name>A0A1Y2H7K9_9FUNG</name>
<dbReference type="OrthoDB" id="10691572at2759"/>
<keyword evidence="4" id="KW-1185">Reference proteome</keyword>
<protein>
    <submittedName>
        <fullName evidence="3">Uncharacterized protein</fullName>
    </submittedName>
</protein>
<evidence type="ECO:0000313" key="4">
    <source>
        <dbReference type="Proteomes" id="UP000193411"/>
    </source>
</evidence>
<feature type="region of interest" description="Disordered" evidence="1">
    <location>
        <begin position="571"/>
        <end position="622"/>
    </location>
</feature>
<feature type="compositionally biased region" description="Low complexity" evidence="1">
    <location>
        <begin position="477"/>
        <end position="491"/>
    </location>
</feature>
<feature type="compositionally biased region" description="Basic residues" evidence="1">
    <location>
        <begin position="95"/>
        <end position="105"/>
    </location>
</feature>
<accession>A0A1Y2H7K9</accession>
<proteinExistence type="predicted"/>
<comment type="caution">
    <text evidence="3">The sequence shown here is derived from an EMBL/GenBank/DDBJ whole genome shotgun (WGS) entry which is preliminary data.</text>
</comment>
<feature type="region of interest" description="Disordered" evidence="1">
    <location>
        <begin position="92"/>
        <end position="114"/>
    </location>
</feature>
<feature type="region of interest" description="Disordered" evidence="1">
    <location>
        <begin position="358"/>
        <end position="429"/>
    </location>
</feature>
<evidence type="ECO:0000256" key="2">
    <source>
        <dbReference type="SAM" id="Phobius"/>
    </source>
</evidence>
<dbReference type="AlphaFoldDB" id="A0A1Y2H7K9"/>
<feature type="compositionally biased region" description="Pro residues" evidence="1">
    <location>
        <begin position="164"/>
        <end position="175"/>
    </location>
</feature>
<keyword evidence="2" id="KW-0812">Transmembrane</keyword>
<feature type="region of interest" description="Disordered" evidence="1">
    <location>
        <begin position="163"/>
        <end position="183"/>
    </location>
</feature>
<reference evidence="3 4" key="1">
    <citation type="submission" date="2016-07" db="EMBL/GenBank/DDBJ databases">
        <title>Pervasive Adenine N6-methylation of Active Genes in Fungi.</title>
        <authorList>
            <consortium name="DOE Joint Genome Institute"/>
            <person name="Mondo S.J."/>
            <person name="Dannebaum R.O."/>
            <person name="Kuo R.C."/>
            <person name="Labutti K."/>
            <person name="Haridas S."/>
            <person name="Kuo A."/>
            <person name="Salamov A."/>
            <person name="Ahrendt S.R."/>
            <person name="Lipzen A."/>
            <person name="Sullivan W."/>
            <person name="Andreopoulos W.B."/>
            <person name="Clum A."/>
            <person name="Lindquist E."/>
            <person name="Daum C."/>
            <person name="Ramamoorthy G.K."/>
            <person name="Gryganskyi A."/>
            <person name="Culley D."/>
            <person name="Magnuson J.K."/>
            <person name="James T.Y."/>
            <person name="O'Malley M.A."/>
            <person name="Stajich J.E."/>
            <person name="Spatafora J.W."/>
            <person name="Visel A."/>
            <person name="Grigoriev I.V."/>
        </authorList>
    </citation>
    <scope>NUCLEOTIDE SEQUENCE [LARGE SCALE GENOMIC DNA]</scope>
    <source>
        <strain evidence="3 4">PL171</strain>
    </source>
</reference>
<keyword evidence="2" id="KW-1133">Transmembrane helix</keyword>
<feature type="compositionally biased region" description="Pro residues" evidence="1">
    <location>
        <begin position="575"/>
        <end position="584"/>
    </location>
</feature>
<evidence type="ECO:0000313" key="3">
    <source>
        <dbReference type="EMBL" id="ORZ29673.1"/>
    </source>
</evidence>
<feature type="region of interest" description="Disordered" evidence="1">
    <location>
        <begin position="470"/>
        <end position="491"/>
    </location>
</feature>
<gene>
    <name evidence="3" type="ORF">BCR44DRAFT_36751</name>
</gene>
<feature type="compositionally biased region" description="Polar residues" evidence="1">
    <location>
        <begin position="362"/>
        <end position="371"/>
    </location>
</feature>
<sequence length="784" mass="81862">MNSPQMSTIRSAHSPQFLGQESPVLLADTDWGSMSWTSSAAAASPHLHLVPVQVTPAHATPAGGASSSAARAGNPVASFDSPFLAIEPVNPHPSSHVHAHAHATARSRTSPQVHARTATAVDTRAIPGAEPLTPSVLFSLASADQGQTQEEPATVSPVLVARPPSVPTPQSPPISHPDFPTSDFRAQADAADPALAPEISDLRQLTASPPPPMHPILSRSNGHGLYQSSLFPIRPLARRSHLTRRTHSDPGVARRHVRAPPVPELDAVHTHQLRPSRASAVLVSPIDDGASEDAADINHLAENLDHHIAPAHERSDVLEDTVIAPPVAFLGSAAPASPAPSSIASTWSADSSPIFMSLPLGTANQHSTRPDQLQPHARRPGIVSRREEMESNQWLPANSLPPRRVTSPSPSEPRTPIASGTPPLVIPTSRATSPVLRMGMSAEHSDLLQQLIQTHFSTLPGAASKPLSVASAQSTQSSPGTAGASSSTASAPWRATPFTAAARRPLVPAVTPRQLSALVSSYDVGPTPEIVPTAAADQPVFPVIATDAVSPLTLEPTAMQQAESDRDLRRRLQPDPYPQIPPSPSCTSPPTALSPAHHRARRRRTPARQRTPSAIAAAAASDASAIPPHARRRAWHVRIRRLFRHCLVRLGWLPVMVAAAAAAFGAGWIMGSSWSMAGGPVAVPVSASMQMERPLMHVPGVDTLAWMAPAAVLDRVLVGGGPLMWRGGGGSLEAVVLAAMVRAESMVAAATTAVGVASGGVGGVLAEHYLPGGAGGLWSVVAGW</sequence>